<organism evidence="5">
    <name type="scientific">Meleagrid herpesvirus 1</name>
    <name type="common">MeHV-1</name>
    <name type="synonym">Turkey herpesvirus</name>
    <dbReference type="NCBI Taxonomy" id="37108"/>
    <lineage>
        <taxon>Viruses</taxon>
        <taxon>Duplodnaviria</taxon>
        <taxon>Heunggongvirae</taxon>
        <taxon>Peploviricota</taxon>
        <taxon>Herviviricetes</taxon>
        <taxon>Herpesvirales</taxon>
        <taxon>Orthoherpesviridae</taxon>
        <taxon>Alphaherpesvirinae</taxon>
        <taxon>Mardivirus</taxon>
        <taxon>Mardivirus meleagridalpha1</taxon>
    </lineage>
</organism>
<accession>Q9E1I3</accession>
<dbReference type="InterPro" id="IPR002600">
    <property type="entry name" value="Herpes_UL7"/>
</dbReference>
<dbReference type="Pfam" id="PF01677">
    <property type="entry name" value="Herpes_UL7"/>
    <property type="match status" value="1"/>
</dbReference>
<organismHost>
    <name type="scientific">Meleagris gallopavo</name>
    <name type="common">Wild turkey</name>
    <dbReference type="NCBI Taxonomy" id="9103"/>
</organismHost>
<evidence type="ECO:0000313" key="5">
    <source>
        <dbReference type="EMBL" id="AAG30046.1"/>
    </source>
</evidence>
<organismHost>
    <name type="scientific">Gallus gallus</name>
    <name type="common">Chicken</name>
    <dbReference type="NCBI Taxonomy" id="9031"/>
</organismHost>
<keyword evidence="1" id="KW-0920">Virion tegument</keyword>
<dbReference type="HAMAP" id="MF_04038">
    <property type="entry name" value="HSV_CEP1"/>
    <property type="match status" value="1"/>
</dbReference>
<evidence type="ECO:0000256" key="2">
    <source>
        <dbReference type="ARBA" id="ARBA00022812"/>
    </source>
</evidence>
<sequence length="312" mass="35171">MEDDTNIVPHPLDSSCTLDALIIDALREGEGQEAIIEELIRQPMARMMMEIREIRGVSTRFTGISVNKLRVDQGSKRLCLTLAGADAGSEIDSHVYYQQCMTNTAFKGFVFIVLTAAEDIVKSIGVPPSLLKFRLALFRPRDHLDFALCLLVAFLENRVGDASDVSLYVQIQSFLKYAWTRVTSINKMRRFLCVTITWLLNTSMELGSICPFDRGYVLPHYSIYKHLNGTWSMCANVIRAIYLQDVPSTMSQAQSALRGRDSIVLKNEGLLNGAFQKDWIGDVIYDWWKCDGDKLWGEEGLFGTYVGKGDNK</sequence>
<evidence type="ECO:0000256" key="4">
    <source>
        <dbReference type="ARBA" id="ARBA00023200"/>
    </source>
</evidence>
<name>Q9E1I3_MEHV1</name>
<reference evidence="5" key="1">
    <citation type="journal article" date="2001" name="J. Gen. Virol.">
        <title>The genome of herpesvirus of turkeys: comparative analysis with Marek's disease viruses.</title>
        <authorList>
            <person name="Kingham B.F."/>
            <person name="Zelnik V."/>
            <person name="Kopacek J."/>
            <person name="Majerciak V."/>
            <person name="Ney E."/>
            <person name="Schmidt C.J."/>
        </authorList>
    </citation>
    <scope>NUCLEOTIDE SEQUENCE</scope>
    <source>
        <strain evidence="5">FC126</strain>
    </source>
</reference>
<evidence type="ECO:0000256" key="3">
    <source>
        <dbReference type="ARBA" id="ARBA00022844"/>
    </source>
</evidence>
<keyword evidence="2" id="KW-1040">Host Golgi apparatus</keyword>
<gene>
    <name evidence="5" type="primary">UL7</name>
</gene>
<reference evidence="5" key="2">
    <citation type="submission" date="2004-11" db="EMBL/GenBank/DDBJ databases">
        <authorList>
            <person name="Aouacheria A.J."/>
            <person name="Banyai M."/>
            <person name="Rigal D."/>
            <person name="Schmidt C.J."/>
            <person name="Gillet G."/>
        </authorList>
    </citation>
    <scope>NUCLEOTIDE SEQUENCE</scope>
    <source>
        <strain evidence="5">FC126</strain>
    </source>
</reference>
<evidence type="ECO:0000256" key="1">
    <source>
        <dbReference type="ARBA" id="ARBA00022580"/>
    </source>
</evidence>
<dbReference type="GO" id="GO:0044423">
    <property type="term" value="C:virion component"/>
    <property type="evidence" value="ECO:0007669"/>
    <property type="project" value="UniProtKB-KW"/>
</dbReference>
<keyword evidence="4" id="KW-1035">Host cytoplasm</keyword>
<proteinExistence type="inferred from homology"/>
<protein>
    <submittedName>
        <fullName evidence="5">UL7</fullName>
    </submittedName>
</protein>
<keyword evidence="3" id="KW-0946">Virion</keyword>
<dbReference type="EMBL" id="AF282130">
    <property type="protein sequence ID" value="AAG30046.1"/>
    <property type="molecule type" value="Genomic_DNA"/>
</dbReference>